<dbReference type="OrthoDB" id="2352140at2759"/>
<evidence type="ECO:0000313" key="2">
    <source>
        <dbReference type="EMBL" id="RIB02716.1"/>
    </source>
</evidence>
<protein>
    <recommendedName>
        <fullName evidence="4">Ion transport domain-containing protein</fullName>
    </recommendedName>
</protein>
<reference evidence="2 3" key="1">
    <citation type="submission" date="2018-06" db="EMBL/GenBank/DDBJ databases">
        <title>Comparative genomics reveals the genomic features of Rhizophagus irregularis, R. cerebriforme, R. diaphanum and Gigaspora rosea, and their symbiotic lifestyle signature.</title>
        <authorList>
            <person name="Morin E."/>
            <person name="San Clemente H."/>
            <person name="Chen E.C.H."/>
            <person name="De La Providencia I."/>
            <person name="Hainaut M."/>
            <person name="Kuo A."/>
            <person name="Kohler A."/>
            <person name="Murat C."/>
            <person name="Tang N."/>
            <person name="Roy S."/>
            <person name="Loubradou J."/>
            <person name="Henrissat B."/>
            <person name="Grigoriev I.V."/>
            <person name="Corradi N."/>
            <person name="Roux C."/>
            <person name="Martin F.M."/>
        </authorList>
    </citation>
    <scope>NUCLEOTIDE SEQUENCE [LARGE SCALE GENOMIC DNA]</scope>
    <source>
        <strain evidence="2 3">DAOM 194757</strain>
    </source>
</reference>
<evidence type="ECO:0008006" key="4">
    <source>
        <dbReference type="Google" id="ProtNLM"/>
    </source>
</evidence>
<organism evidence="2 3">
    <name type="scientific">Gigaspora rosea</name>
    <dbReference type="NCBI Taxonomy" id="44941"/>
    <lineage>
        <taxon>Eukaryota</taxon>
        <taxon>Fungi</taxon>
        <taxon>Fungi incertae sedis</taxon>
        <taxon>Mucoromycota</taxon>
        <taxon>Glomeromycotina</taxon>
        <taxon>Glomeromycetes</taxon>
        <taxon>Diversisporales</taxon>
        <taxon>Gigasporaceae</taxon>
        <taxon>Gigaspora</taxon>
    </lineage>
</organism>
<keyword evidence="3" id="KW-1185">Reference proteome</keyword>
<keyword evidence="1" id="KW-0472">Membrane</keyword>
<keyword evidence="1" id="KW-1133">Transmembrane helix</keyword>
<accession>A0A397U6L1</accession>
<dbReference type="Proteomes" id="UP000266673">
    <property type="component" value="Unassembled WGS sequence"/>
</dbReference>
<gene>
    <name evidence="2" type="ORF">C2G38_853030</name>
</gene>
<dbReference type="EMBL" id="QKWP01002613">
    <property type="protein sequence ID" value="RIB02716.1"/>
    <property type="molecule type" value="Genomic_DNA"/>
</dbReference>
<evidence type="ECO:0000313" key="3">
    <source>
        <dbReference type="Proteomes" id="UP000266673"/>
    </source>
</evidence>
<comment type="caution">
    <text evidence="2">The sequence shown here is derived from an EMBL/GenBank/DDBJ whole genome shotgun (WGS) entry which is preliminary data.</text>
</comment>
<sequence length="190" mass="22192">MFMMMGSAISAVYLMLTGDTSSISHWDLNNSPPLLILVIIFSFVATIYLMNLFIGLLNNEINETKTREAFLNLRAEMLEEIELLYMLPHQRRKPNWFPFIIFYECNTVKLREHIRDIQNGKWSGYKRPYISEALIKALSLPEEQPSLKKIEDIIKELSLRDIGKVLKDLPVLKQDIKELKESIEDMKTNK</sequence>
<proteinExistence type="predicted"/>
<dbReference type="STRING" id="44941.A0A397U6L1"/>
<dbReference type="AlphaFoldDB" id="A0A397U6L1"/>
<evidence type="ECO:0000256" key="1">
    <source>
        <dbReference type="SAM" id="Phobius"/>
    </source>
</evidence>
<feature type="transmembrane region" description="Helical" evidence="1">
    <location>
        <begin position="34"/>
        <end position="57"/>
    </location>
</feature>
<keyword evidence="1" id="KW-0812">Transmembrane</keyword>
<name>A0A397U6L1_9GLOM</name>